<reference evidence="1 2" key="1">
    <citation type="submission" date="2019-05" db="EMBL/GenBank/DDBJ databases">
        <title>Dyadobacter AR-3-8 sp. nov., isolated from arctic soil.</title>
        <authorList>
            <person name="Chaudhary D.K."/>
        </authorList>
    </citation>
    <scope>NUCLEOTIDE SEQUENCE [LARGE SCALE GENOMIC DNA]</scope>
    <source>
        <strain evidence="1 2">AR-3-8</strain>
    </source>
</reference>
<dbReference type="Proteomes" id="UP000304900">
    <property type="component" value="Unassembled WGS sequence"/>
</dbReference>
<comment type="caution">
    <text evidence="1">The sequence shown here is derived from an EMBL/GenBank/DDBJ whole genome shotgun (WGS) entry which is preliminary data.</text>
</comment>
<sequence>MDLVKAFHPDREQDESEKLRKTEVMQRVTQAYNDNNLMALLKLQMELDRIDQEHLEKLADEQLIYYNKILKQQADELEYEKFYIVEDLASWCDMYPFEITTIETVMLKFNKEVRKLKSDFKKLKNEAVLWNNPLEAKELLKIYQIPKDDNYDFF</sequence>
<proteinExistence type="predicted"/>
<evidence type="ECO:0000313" key="1">
    <source>
        <dbReference type="EMBL" id="TKT88470.1"/>
    </source>
</evidence>
<dbReference type="AlphaFoldDB" id="A0A4U6CUT3"/>
<dbReference type="EMBL" id="SZVO01000015">
    <property type="protein sequence ID" value="TKT88470.1"/>
    <property type="molecule type" value="Genomic_DNA"/>
</dbReference>
<keyword evidence="2" id="KW-1185">Reference proteome</keyword>
<name>A0A4U6CUT3_9BACT</name>
<gene>
    <name evidence="1" type="ORF">FDK13_26300</name>
</gene>
<protein>
    <recommendedName>
        <fullName evidence="3">J domain-containing protein</fullName>
    </recommendedName>
</protein>
<evidence type="ECO:0008006" key="3">
    <source>
        <dbReference type="Google" id="ProtNLM"/>
    </source>
</evidence>
<evidence type="ECO:0000313" key="2">
    <source>
        <dbReference type="Proteomes" id="UP000304900"/>
    </source>
</evidence>
<organism evidence="1 2">
    <name type="scientific">Dyadobacter frigoris</name>
    <dbReference type="NCBI Taxonomy" id="2576211"/>
    <lineage>
        <taxon>Bacteria</taxon>
        <taxon>Pseudomonadati</taxon>
        <taxon>Bacteroidota</taxon>
        <taxon>Cytophagia</taxon>
        <taxon>Cytophagales</taxon>
        <taxon>Spirosomataceae</taxon>
        <taxon>Dyadobacter</taxon>
    </lineage>
</organism>
<accession>A0A4U6CUT3</accession>
<dbReference type="OrthoDB" id="114754at2"/>